<evidence type="ECO:0000256" key="8">
    <source>
        <dbReference type="ARBA" id="ARBA00032524"/>
    </source>
</evidence>
<evidence type="ECO:0000313" key="13">
    <source>
        <dbReference type="EMBL" id="QZA58325.1"/>
    </source>
</evidence>
<evidence type="ECO:0000256" key="10">
    <source>
        <dbReference type="ARBA" id="ARBA00048552"/>
    </source>
</evidence>
<dbReference type="RefSeq" id="WP_194845544.1">
    <property type="nucleotide sequence ID" value="NZ_CP075585.1"/>
</dbReference>
<dbReference type="InterPro" id="IPR011260">
    <property type="entry name" value="RNAP_asu_C"/>
</dbReference>
<dbReference type="InterPro" id="IPR011263">
    <property type="entry name" value="DNA-dir_RNA_pol_RpoA/D/Rpb3"/>
</dbReference>
<dbReference type="NCBIfam" id="NF003513">
    <property type="entry name" value="PRK05182.1-2"/>
    <property type="match status" value="1"/>
</dbReference>
<dbReference type="SUPFAM" id="SSF47789">
    <property type="entry name" value="C-terminal domain of RNA polymerase alpha subunit"/>
    <property type="match status" value="1"/>
</dbReference>
<dbReference type="SUPFAM" id="SSF56553">
    <property type="entry name" value="Insert subdomain of RNA polymerase alpha subunit"/>
    <property type="match status" value="1"/>
</dbReference>
<dbReference type="HAMAP" id="MF_00059">
    <property type="entry name" value="RNApol_bact_RpoA"/>
    <property type="match status" value="1"/>
</dbReference>
<comment type="similarity">
    <text evidence="1 11">Belongs to the RNA polymerase alpha chain family.</text>
</comment>
<organism evidence="13 14">
    <name type="scientific">Candidatus Rhabdochlamydia porcellionis</name>
    <dbReference type="NCBI Taxonomy" id="225148"/>
    <lineage>
        <taxon>Bacteria</taxon>
        <taxon>Pseudomonadati</taxon>
        <taxon>Chlamydiota</taxon>
        <taxon>Chlamydiia</taxon>
        <taxon>Parachlamydiales</taxon>
        <taxon>Candidatus Rhabdochlamydiaceae</taxon>
        <taxon>Candidatus Rhabdochlamydia</taxon>
    </lineage>
</organism>
<dbReference type="Pfam" id="PF03118">
    <property type="entry name" value="RNA_pol_A_CTD"/>
    <property type="match status" value="1"/>
</dbReference>
<comment type="catalytic activity">
    <reaction evidence="10 11">
        <text>RNA(n) + a ribonucleoside 5'-triphosphate = RNA(n+1) + diphosphate</text>
        <dbReference type="Rhea" id="RHEA:21248"/>
        <dbReference type="Rhea" id="RHEA-COMP:14527"/>
        <dbReference type="Rhea" id="RHEA-COMP:17342"/>
        <dbReference type="ChEBI" id="CHEBI:33019"/>
        <dbReference type="ChEBI" id="CHEBI:61557"/>
        <dbReference type="ChEBI" id="CHEBI:140395"/>
        <dbReference type="EC" id="2.7.7.6"/>
    </reaction>
</comment>
<comment type="domain">
    <text evidence="11">The N-terminal domain is essential for RNAP assembly and basal transcription, whereas the C-terminal domain is involved in interaction with transcriptional regulators and with upstream promoter elements.</text>
</comment>
<dbReference type="SMART" id="SM00662">
    <property type="entry name" value="RPOLD"/>
    <property type="match status" value="1"/>
</dbReference>
<evidence type="ECO:0000256" key="7">
    <source>
        <dbReference type="ARBA" id="ARBA00023163"/>
    </source>
</evidence>
<dbReference type="InterPro" id="IPR011262">
    <property type="entry name" value="DNA-dir_RNA_pol_insert"/>
</dbReference>
<feature type="region of interest" description="Alpha N-terminal domain (alpha-NTD)" evidence="11">
    <location>
        <begin position="1"/>
        <end position="257"/>
    </location>
</feature>
<dbReference type="GO" id="GO:0003899">
    <property type="term" value="F:DNA-directed RNA polymerase activity"/>
    <property type="evidence" value="ECO:0007669"/>
    <property type="project" value="UniProtKB-EC"/>
</dbReference>
<keyword evidence="4 11" id="KW-0240">DNA-directed RNA polymerase</keyword>
<keyword evidence="5 11" id="KW-0808">Transferase</keyword>
<proteinExistence type="inferred from homology"/>
<gene>
    <name evidence="11" type="primary">rpoA</name>
    <name evidence="13" type="ORF">RHAB15C_0000197</name>
</gene>
<dbReference type="NCBIfam" id="NF003517">
    <property type="entry name" value="PRK05182.2-3"/>
    <property type="match status" value="1"/>
</dbReference>
<keyword evidence="14" id="KW-1185">Reference proteome</keyword>
<evidence type="ECO:0000256" key="11">
    <source>
        <dbReference type="HAMAP-Rule" id="MF_00059"/>
    </source>
</evidence>
<evidence type="ECO:0000256" key="6">
    <source>
        <dbReference type="ARBA" id="ARBA00022695"/>
    </source>
</evidence>
<protein>
    <recommendedName>
        <fullName evidence="3 11">DNA-directed RNA polymerase subunit alpha</fullName>
        <shortName evidence="11">RNAP subunit alpha</shortName>
        <ecNumber evidence="2 11">2.7.7.6</ecNumber>
    </recommendedName>
    <alternativeName>
        <fullName evidence="9 11">RNA polymerase subunit alpha</fullName>
    </alternativeName>
    <alternativeName>
        <fullName evidence="8 11">Transcriptase subunit alpha</fullName>
    </alternativeName>
</protein>
<evidence type="ECO:0000256" key="9">
    <source>
        <dbReference type="ARBA" id="ARBA00033070"/>
    </source>
</evidence>
<dbReference type="Pfam" id="PF01000">
    <property type="entry name" value="RNA_pol_A_bac"/>
    <property type="match status" value="1"/>
</dbReference>
<accession>A0ABX8YZD7</accession>
<dbReference type="EC" id="2.7.7.6" evidence="2 11"/>
<evidence type="ECO:0000256" key="1">
    <source>
        <dbReference type="ARBA" id="ARBA00007123"/>
    </source>
</evidence>
<dbReference type="CDD" id="cd06928">
    <property type="entry name" value="RNAP_alpha_NTD"/>
    <property type="match status" value="1"/>
</dbReference>
<reference evidence="13 14" key="1">
    <citation type="submission" date="2021-05" db="EMBL/GenBank/DDBJ databases">
        <title>Ecology and evolution of chlamydial symbionts of arthropods.</title>
        <authorList>
            <person name="Halter T."/>
            <person name="Sixt B.S."/>
            <person name="Toenshoff E.R."/>
            <person name="Koestlbacher S."/>
            <person name="Schulz F."/>
            <person name="Kostanjsek R."/>
            <person name="Collingro A."/>
            <person name="Hendrickx F."/>
            <person name="Horn M."/>
        </authorList>
    </citation>
    <scope>NUCLEOTIDE SEQUENCE [LARGE SCALE GENOMIC DNA]</scope>
    <source>
        <strain evidence="13 14">15C</strain>
    </source>
</reference>
<name>A0ABX8YZD7_9BACT</name>
<evidence type="ECO:0000256" key="3">
    <source>
        <dbReference type="ARBA" id="ARBA00015972"/>
    </source>
</evidence>
<dbReference type="InterPro" id="IPR036603">
    <property type="entry name" value="RBP11-like"/>
</dbReference>
<dbReference type="Gene3D" id="1.10.150.20">
    <property type="entry name" value="5' to 3' exonuclease, C-terminal subdomain"/>
    <property type="match status" value="1"/>
</dbReference>
<evidence type="ECO:0000259" key="12">
    <source>
        <dbReference type="SMART" id="SM00662"/>
    </source>
</evidence>
<dbReference type="GO" id="GO:0000428">
    <property type="term" value="C:DNA-directed RNA polymerase complex"/>
    <property type="evidence" value="ECO:0007669"/>
    <property type="project" value="UniProtKB-KW"/>
</dbReference>
<dbReference type="Gene3D" id="2.170.120.12">
    <property type="entry name" value="DNA-directed RNA polymerase, insert domain"/>
    <property type="match status" value="1"/>
</dbReference>
<dbReference type="Gene3D" id="3.30.1360.10">
    <property type="entry name" value="RNA polymerase, RBP11-like subunit"/>
    <property type="match status" value="1"/>
</dbReference>
<dbReference type="Pfam" id="PF01193">
    <property type="entry name" value="RNA_pol_L"/>
    <property type="match status" value="1"/>
</dbReference>
<evidence type="ECO:0000256" key="4">
    <source>
        <dbReference type="ARBA" id="ARBA00022478"/>
    </source>
</evidence>
<comment type="subunit">
    <text evidence="11">Homodimer. The RNAP catalytic core consists of 2 alpha, 1 beta, 1 beta' and 1 omega subunit. When a sigma factor is associated with the core the holoenzyme is formed, which can initiate transcription.</text>
</comment>
<evidence type="ECO:0000313" key="14">
    <source>
        <dbReference type="Proteomes" id="UP000822862"/>
    </source>
</evidence>
<feature type="region of interest" description="Alpha C-terminal domain (alpha-CTD)" evidence="11">
    <location>
        <begin position="271"/>
        <end position="367"/>
    </location>
</feature>
<dbReference type="NCBIfam" id="TIGR02027">
    <property type="entry name" value="rpoA"/>
    <property type="match status" value="1"/>
</dbReference>
<dbReference type="NCBIfam" id="NF003519">
    <property type="entry name" value="PRK05182.2-5"/>
    <property type="match status" value="1"/>
</dbReference>
<evidence type="ECO:0000256" key="2">
    <source>
        <dbReference type="ARBA" id="ARBA00012418"/>
    </source>
</evidence>
<sequence length="367" mass="41672">MAIKYGKFELPSKIKLDETSRSKTFARFIAEPFERGFGHTVGNALRRIMLSSLEAPAIVSVRIEDVPHEYMAVDGVIEDMTTIVLNFKNALLRKLPTDEELESRELKQVSRMLDVTSEMLEKNNGQYAVTLHDLLGESEFDIFNPELVIFTVTKPMMRKIDLKIAIGRGYVPAERHQIQENMVDEILLDSAFSPVRLVNYFVENTRIGQDTDFDRLILEVTTDGRISPEEALTFATQIGILHFEVFDELNVDVLSFDQGEIKLNTDKDALMAKLALKINEIELSVRSSNCLSLACIDTIAELVVMPEPELLRFRNFGKKSLNEIKDKLKGMGLWLGMTKEDLGMDLHKDNVKEVVQEYLSKKAGHQT</sequence>
<dbReference type="InterPro" id="IPR011773">
    <property type="entry name" value="DNA-dir_RpoA"/>
</dbReference>
<keyword evidence="7 11" id="KW-0804">Transcription</keyword>
<feature type="domain" description="DNA-directed RNA polymerase RpoA/D/Rpb3-type" evidence="12">
    <location>
        <begin position="25"/>
        <end position="249"/>
    </location>
</feature>
<dbReference type="SUPFAM" id="SSF55257">
    <property type="entry name" value="RBP11-like subunits of RNA polymerase"/>
    <property type="match status" value="1"/>
</dbReference>
<comment type="function">
    <text evidence="11">DNA-dependent RNA polymerase catalyzes the transcription of DNA into RNA using the four ribonucleoside triphosphates as substrates.</text>
</comment>
<evidence type="ECO:0000256" key="5">
    <source>
        <dbReference type="ARBA" id="ARBA00022679"/>
    </source>
</evidence>
<dbReference type="Proteomes" id="UP000822862">
    <property type="component" value="Chromosome"/>
</dbReference>
<keyword evidence="6 11" id="KW-0548">Nucleotidyltransferase</keyword>
<dbReference type="EMBL" id="CP075585">
    <property type="protein sequence ID" value="QZA58325.1"/>
    <property type="molecule type" value="Genomic_DNA"/>
</dbReference>
<dbReference type="InterPro" id="IPR036643">
    <property type="entry name" value="RNApol_insert_sf"/>
</dbReference>